<evidence type="ECO:0000256" key="3">
    <source>
        <dbReference type="ARBA" id="ARBA00022448"/>
    </source>
</evidence>
<dbReference type="PANTHER" id="PTHR43744:SF13">
    <property type="entry name" value="SN-GLYCEROL-3-PHOSPHATE TRANSPORT INTEGRAL MEMBRANE PROTEIN ABC TRANSPORTER UGPE-RELATED"/>
    <property type="match status" value="1"/>
</dbReference>
<evidence type="ECO:0000313" key="21">
    <source>
        <dbReference type="Proteomes" id="UP000076837"/>
    </source>
</evidence>
<dbReference type="InterPro" id="IPR005490">
    <property type="entry name" value="LD_TPept_cat_dom"/>
</dbReference>
<dbReference type="SUPFAM" id="SSF141523">
    <property type="entry name" value="L,D-transpeptidase catalytic domain-like"/>
    <property type="match status" value="1"/>
</dbReference>
<dbReference type="InterPro" id="IPR041280">
    <property type="entry name" value="Big_10"/>
</dbReference>
<evidence type="ECO:0000256" key="11">
    <source>
        <dbReference type="ARBA" id="ARBA00023136"/>
    </source>
</evidence>
<feature type="transmembrane region" description="Helical" evidence="17">
    <location>
        <begin position="610"/>
        <end position="630"/>
    </location>
</feature>
<comment type="pathway">
    <text evidence="16">Glycan biosynthesis.</text>
</comment>
<feature type="transmembrane region" description="Helical" evidence="17">
    <location>
        <begin position="561"/>
        <end position="580"/>
    </location>
</feature>
<keyword evidence="15" id="KW-0961">Cell wall biogenesis/degradation</keyword>
<keyword evidence="11 17" id="KW-0472">Membrane</keyword>
<evidence type="ECO:0000256" key="6">
    <source>
        <dbReference type="ARBA" id="ARBA00022692"/>
    </source>
</evidence>
<feature type="transmembrane region" description="Helical" evidence="17">
    <location>
        <begin position="658"/>
        <end position="679"/>
    </location>
</feature>
<keyword evidence="6 17" id="KW-0812">Transmembrane</keyword>
<dbReference type="InterPro" id="IPR038063">
    <property type="entry name" value="Transpep_catalytic_dom"/>
</dbReference>
<proteinExistence type="predicted"/>
<gene>
    <name evidence="20" type="ORF">ST47_g1128</name>
</gene>
<dbReference type="Gene3D" id="1.10.3720.10">
    <property type="entry name" value="MetI-like"/>
    <property type="match status" value="2"/>
</dbReference>
<dbReference type="Pfam" id="PF17964">
    <property type="entry name" value="Big_10"/>
    <property type="match status" value="1"/>
</dbReference>
<feature type="transmembrane region" description="Helical" evidence="17">
    <location>
        <begin position="503"/>
        <end position="527"/>
    </location>
</feature>
<evidence type="ECO:0000256" key="10">
    <source>
        <dbReference type="ARBA" id="ARBA00022989"/>
    </source>
</evidence>
<dbReference type="GO" id="GO:0016746">
    <property type="term" value="F:acyltransferase activity"/>
    <property type="evidence" value="ECO:0007669"/>
    <property type="project" value="UniProtKB-KW"/>
</dbReference>
<evidence type="ECO:0000313" key="20">
    <source>
        <dbReference type="EMBL" id="KZM27694.1"/>
    </source>
</evidence>
<keyword evidence="9" id="KW-0573">Peptidoglycan synthesis</keyword>
<evidence type="ECO:0000256" key="12">
    <source>
        <dbReference type="ARBA" id="ARBA00023139"/>
    </source>
</evidence>
<evidence type="ECO:0000256" key="1">
    <source>
        <dbReference type="ARBA" id="ARBA00004651"/>
    </source>
</evidence>
<protein>
    <submittedName>
        <fullName evidence="20">Uncharacterized protein</fullName>
    </submittedName>
</protein>
<dbReference type="GO" id="GO:0055085">
    <property type="term" value="P:transmembrane transport"/>
    <property type="evidence" value="ECO:0007669"/>
    <property type="project" value="InterPro"/>
</dbReference>
<evidence type="ECO:0000259" key="19">
    <source>
        <dbReference type="PROSITE" id="PS52029"/>
    </source>
</evidence>
<evidence type="ECO:0000256" key="17">
    <source>
        <dbReference type="SAM" id="Phobius"/>
    </source>
</evidence>
<evidence type="ECO:0000256" key="9">
    <source>
        <dbReference type="ARBA" id="ARBA00022984"/>
    </source>
</evidence>
<dbReference type="STRING" id="5454.A0A163LDD6"/>
<feature type="domain" description="ABC transmembrane type-1" evidence="18">
    <location>
        <begin position="418"/>
        <end position="631"/>
    </location>
</feature>
<dbReference type="InterPro" id="IPR000515">
    <property type="entry name" value="MetI-like"/>
</dbReference>
<keyword evidence="10 17" id="KW-1133">Transmembrane helix</keyword>
<keyword evidence="21" id="KW-1185">Reference proteome</keyword>
<name>A0A163LDD6_DIDRA</name>
<dbReference type="CDD" id="cd16913">
    <property type="entry name" value="YkuD_like"/>
    <property type="match status" value="1"/>
</dbReference>
<comment type="pathway">
    <text evidence="2">Cell wall biogenesis; peptidoglycan biosynthesis.</text>
</comment>
<feature type="transmembrane region" description="Helical" evidence="17">
    <location>
        <begin position="455"/>
        <end position="476"/>
    </location>
</feature>
<dbReference type="CDD" id="cd06261">
    <property type="entry name" value="TM_PBP2"/>
    <property type="match status" value="2"/>
</dbReference>
<keyword evidence="4" id="KW-1003">Cell membrane</keyword>
<keyword evidence="13" id="KW-0449">Lipoprotein</keyword>
<accession>A0A163LDD6</accession>
<feature type="transmembrane region" description="Helical" evidence="17">
    <location>
        <begin position="790"/>
        <end position="808"/>
    </location>
</feature>
<keyword evidence="3" id="KW-0813">Transport</keyword>
<dbReference type="UniPathway" id="UPA00219"/>
<reference evidence="20 21" key="1">
    <citation type="journal article" date="2016" name="Sci. Rep.">
        <title>Draft genome sequencing and secretome analysis of fungal phytopathogen Ascochyta rabiei provides insight into the necrotrophic effector repertoire.</title>
        <authorList>
            <person name="Verma S."/>
            <person name="Gazara R.K."/>
            <person name="Nizam S."/>
            <person name="Parween S."/>
            <person name="Chattopadhyay D."/>
            <person name="Verma P.K."/>
        </authorList>
    </citation>
    <scope>NUCLEOTIDE SEQUENCE [LARGE SCALE GENOMIC DNA]</scope>
    <source>
        <strain evidence="20 21">ArDII</strain>
    </source>
</reference>
<evidence type="ECO:0000259" key="18">
    <source>
        <dbReference type="PROSITE" id="PS50928"/>
    </source>
</evidence>
<evidence type="ECO:0000256" key="7">
    <source>
        <dbReference type="ARBA" id="ARBA00022729"/>
    </source>
</evidence>
<evidence type="ECO:0000256" key="8">
    <source>
        <dbReference type="ARBA" id="ARBA00022960"/>
    </source>
</evidence>
<dbReference type="PROSITE" id="PS50928">
    <property type="entry name" value="ABC_TM1"/>
    <property type="match status" value="2"/>
</dbReference>
<evidence type="ECO:0000256" key="13">
    <source>
        <dbReference type="ARBA" id="ARBA00023288"/>
    </source>
</evidence>
<keyword evidence="5" id="KW-0808">Transferase</keyword>
<keyword evidence="8" id="KW-0133">Cell shape</keyword>
<comment type="caution">
    <text evidence="20">The sequence shown here is derived from an EMBL/GenBank/DDBJ whole genome shotgun (WGS) entry which is preliminary data.</text>
</comment>
<dbReference type="Proteomes" id="UP000076837">
    <property type="component" value="Unassembled WGS sequence"/>
</dbReference>
<feature type="transmembrane region" description="Helical" evidence="17">
    <location>
        <begin position="723"/>
        <end position="747"/>
    </location>
</feature>
<sequence>MGSKQGRRTSRVAVAIVGAVAAGLALAGPSAAVPLFPGGPDIPLPVIPGVPYLDPAIPVPGIPGTPIQAPIGAPNFSAPSLNPSAGETVGIAQPIIIRFNEAVGDRATAERAIRVTTDPPVEGSFYWINDSQVRWKPTQFWPANISVTVDAGDSHSTFNIGDALVTVADDNTKQVTVTRNGEVVRTMPTSFGKPGHETPNGTYIVGEQLRDMYMDSSTYGVPIDSPEGYRTYVEYATRISYSGIFVHAAPWSVAQQGFTNVSHGCLNVSTEDAKWFFENAGKGDPVIVQNTADIDEEGPAREVFAQGLFRVAFSSSVLYVHHSFVAGGQTASVRSSPERTLPTSGKPGLWGRPWRDYALFALLVGPNLALLILFTYRPLVDNIRLSFFDWNIADPKATFIGLSNYREWFGRSDTWQIVTNTVVFTLVTVVGSMVIGLALAMLLDRKLVGRNLVRSAIFAPFVISGAAIGVAFQFVFDPNFGLIQDLLHRVGLQSPDFYQDPHWALFMVTVTYMWKNLGYTFVIYLAALQGVRQELNEAAEIDGAKPWTKFRRVLLPQLRPTTFFLSITVMLNSLQVFDIINVMTRGGPLGTGTTTMVYQVYNETFRNFRAGYGATVATIMFLILLIITVYQKSAAPTSVVRPGPDRKNVDRREVGVKILGYAAMVIALVIIVLPLYWIVMTSFKERPEIYTQPATWWPSSLHPENYSEATTSVPFWMFLRNSIVITTILSAAKFVLGTLSAYGLVFLRFPGKNFVFLGIIAALMVPNQITVISNYALVAEWGWRNTFQGIIVPLAGVAFGTFLMRNHFLSIPSEIVEAARMDGAGHWRLLWRVVLPVSVPTMVAFGIITVVNEWNEYLWPFLMSDDSSVAPLPIGLTQLQNNDGLTNWGPVMAGTVLTMLPILVIFLLLQRHMIKGLTSGAVKG</sequence>
<feature type="domain" description="ABC transmembrane type-1" evidence="18">
    <location>
        <begin position="719"/>
        <end position="909"/>
    </location>
</feature>
<evidence type="ECO:0000256" key="14">
    <source>
        <dbReference type="ARBA" id="ARBA00023315"/>
    </source>
</evidence>
<keyword evidence="12" id="KW-0564">Palmitate</keyword>
<dbReference type="Gene3D" id="2.40.440.10">
    <property type="entry name" value="L,D-transpeptidase catalytic domain-like"/>
    <property type="match status" value="1"/>
</dbReference>
<evidence type="ECO:0000256" key="5">
    <source>
        <dbReference type="ARBA" id="ARBA00022679"/>
    </source>
</evidence>
<dbReference type="AlphaFoldDB" id="A0A163LDD6"/>
<feature type="transmembrane region" description="Helical" evidence="17">
    <location>
        <begin position="754"/>
        <end position="778"/>
    </location>
</feature>
<dbReference type="CDD" id="cd13432">
    <property type="entry name" value="LDT_IgD_like_2"/>
    <property type="match status" value="1"/>
</dbReference>
<dbReference type="SUPFAM" id="SSF161098">
    <property type="entry name" value="MetI-like"/>
    <property type="match status" value="2"/>
</dbReference>
<dbReference type="Pfam" id="PF03734">
    <property type="entry name" value="YkuD"/>
    <property type="match status" value="1"/>
</dbReference>
<comment type="subcellular location">
    <subcellularLocation>
        <location evidence="1">Cell membrane</location>
        <topology evidence="1">Multi-pass membrane protein</topology>
    </subcellularLocation>
</comment>
<organism evidence="20 21">
    <name type="scientific">Didymella rabiei</name>
    <name type="common">Chickpea ascochyta blight fungus</name>
    <name type="synonym">Mycosphaerella rabiei</name>
    <dbReference type="NCBI Taxonomy" id="5454"/>
    <lineage>
        <taxon>Eukaryota</taxon>
        <taxon>Fungi</taxon>
        <taxon>Dikarya</taxon>
        <taxon>Ascomycota</taxon>
        <taxon>Pezizomycotina</taxon>
        <taxon>Dothideomycetes</taxon>
        <taxon>Pleosporomycetidae</taxon>
        <taxon>Pleosporales</taxon>
        <taxon>Pleosporineae</taxon>
        <taxon>Didymellaceae</taxon>
        <taxon>Ascochyta</taxon>
    </lineage>
</organism>
<dbReference type="GO" id="GO:0071555">
    <property type="term" value="P:cell wall organization"/>
    <property type="evidence" value="ECO:0007669"/>
    <property type="project" value="UniProtKB-KW"/>
</dbReference>
<dbReference type="PROSITE" id="PS52029">
    <property type="entry name" value="LD_TPASE"/>
    <property type="match status" value="1"/>
</dbReference>
<dbReference type="PANTHER" id="PTHR43744">
    <property type="entry name" value="ABC TRANSPORTER PERMEASE PROTEIN MG189-RELATED-RELATED"/>
    <property type="match status" value="1"/>
</dbReference>
<feature type="transmembrane region" description="Helical" evidence="17">
    <location>
        <begin position="422"/>
        <end position="443"/>
    </location>
</feature>
<keyword evidence="7" id="KW-0732">Signal</keyword>
<evidence type="ECO:0000256" key="4">
    <source>
        <dbReference type="ARBA" id="ARBA00022475"/>
    </source>
</evidence>
<dbReference type="EMBL" id="JYNV01000060">
    <property type="protein sequence ID" value="KZM27694.1"/>
    <property type="molecule type" value="Genomic_DNA"/>
</dbReference>
<dbReference type="GO" id="GO:0008360">
    <property type="term" value="P:regulation of cell shape"/>
    <property type="evidence" value="ECO:0007669"/>
    <property type="project" value="UniProtKB-KW"/>
</dbReference>
<feature type="transmembrane region" description="Helical" evidence="17">
    <location>
        <begin position="888"/>
        <end position="909"/>
    </location>
</feature>
<dbReference type="InterPro" id="IPR035906">
    <property type="entry name" value="MetI-like_sf"/>
</dbReference>
<evidence type="ECO:0000256" key="2">
    <source>
        <dbReference type="ARBA" id="ARBA00004752"/>
    </source>
</evidence>
<dbReference type="Gene3D" id="2.60.40.3710">
    <property type="match status" value="1"/>
</dbReference>
<evidence type="ECO:0000256" key="15">
    <source>
        <dbReference type="ARBA" id="ARBA00023316"/>
    </source>
</evidence>
<dbReference type="GO" id="GO:0005886">
    <property type="term" value="C:plasma membrane"/>
    <property type="evidence" value="ECO:0007669"/>
    <property type="project" value="UniProtKB-SubCell"/>
</dbReference>
<evidence type="ECO:0000256" key="16">
    <source>
        <dbReference type="ARBA" id="ARBA00060592"/>
    </source>
</evidence>
<feature type="transmembrane region" description="Helical" evidence="17">
    <location>
        <begin position="829"/>
        <end position="851"/>
    </location>
</feature>
<dbReference type="FunFam" id="2.40.440.10:FF:000005">
    <property type="entry name" value="L,D-transpeptidase 2"/>
    <property type="match status" value="1"/>
</dbReference>
<keyword evidence="14" id="KW-0012">Acyltransferase</keyword>
<feature type="domain" description="L,D-TPase catalytic" evidence="19">
    <location>
        <begin position="164"/>
        <end position="289"/>
    </location>
</feature>
<dbReference type="Pfam" id="PF00528">
    <property type="entry name" value="BPD_transp_1"/>
    <property type="match status" value="2"/>
</dbReference>